<accession>A0A1N6V340</accession>
<proteinExistence type="predicted"/>
<dbReference type="InterPro" id="IPR025052">
    <property type="entry name" value="DUF3967"/>
</dbReference>
<comment type="caution">
    <text evidence="3">The sequence shown here is derived from an EMBL/GenBank/DDBJ whole genome shotgun (WGS) entry which is preliminary data.</text>
</comment>
<sequence>MVYLGGEVAKSLGIARSSLIKYCIALENKDYKFIRGTNNSRAFRNQDILLLQKVKDLVQDKSMTMETAVNVVLSILPEEERTGAILKENKLISQKHESKEQEENNPLSIVMDKLRYIEEISDRLNSMEKELKDIKTQNKILQDQNEELKTNVEASSSKRDENLLFLIREIQDTKKMIAASKEKKWWKFWIIKKHNIAPQVKISYFYHIIYSFLN</sequence>
<gene>
    <name evidence="3" type="ORF">JF537_06480</name>
</gene>
<feature type="domain" description="DUF3967" evidence="2">
    <location>
        <begin position="158"/>
        <end position="189"/>
    </location>
</feature>
<feature type="coiled-coil region" evidence="1">
    <location>
        <begin position="117"/>
        <end position="158"/>
    </location>
</feature>
<dbReference type="Pfam" id="PF13152">
    <property type="entry name" value="DUF3967"/>
    <property type="match status" value="1"/>
</dbReference>
<dbReference type="RefSeq" id="WP_076512927.1">
    <property type="nucleotide sequence ID" value="NZ_CM125968.1"/>
</dbReference>
<dbReference type="Proteomes" id="UP000664578">
    <property type="component" value="Unassembled WGS sequence"/>
</dbReference>
<dbReference type="GeneID" id="93682456"/>
<evidence type="ECO:0000313" key="4">
    <source>
        <dbReference type="Proteomes" id="UP000664578"/>
    </source>
</evidence>
<evidence type="ECO:0000256" key="1">
    <source>
        <dbReference type="SAM" id="Coils"/>
    </source>
</evidence>
<dbReference type="EMBL" id="JAEMWV010000003">
    <property type="protein sequence ID" value="MBN8251220.1"/>
    <property type="molecule type" value="Genomic_DNA"/>
</dbReference>
<reference evidence="3" key="1">
    <citation type="submission" date="2020-12" db="EMBL/GenBank/DDBJ databases">
        <title>PHA producing bacteria isolated from mangrove.</title>
        <authorList>
            <person name="Zheng W."/>
            <person name="Yu S."/>
            <person name="Huang Y."/>
        </authorList>
    </citation>
    <scope>NUCLEOTIDE SEQUENCE</scope>
    <source>
        <strain evidence="3">GN22-4</strain>
    </source>
</reference>
<keyword evidence="1" id="KW-0175">Coiled coil</keyword>
<protein>
    <submittedName>
        <fullName evidence="3">DUF3967 domain-containing protein</fullName>
    </submittedName>
</protein>
<name>A0A1N6V340_9BACI</name>
<evidence type="ECO:0000313" key="3">
    <source>
        <dbReference type="EMBL" id="MBN8251220.1"/>
    </source>
</evidence>
<organism evidence="3 4">
    <name type="scientific">Priestia flexa</name>
    <dbReference type="NCBI Taxonomy" id="86664"/>
    <lineage>
        <taxon>Bacteria</taxon>
        <taxon>Bacillati</taxon>
        <taxon>Bacillota</taxon>
        <taxon>Bacilli</taxon>
        <taxon>Bacillales</taxon>
        <taxon>Bacillaceae</taxon>
        <taxon>Priestia</taxon>
    </lineage>
</organism>
<dbReference type="Gene3D" id="1.10.1660.10">
    <property type="match status" value="1"/>
</dbReference>
<dbReference type="AlphaFoldDB" id="A0A1N6V340"/>
<evidence type="ECO:0000259" key="2">
    <source>
        <dbReference type="Pfam" id="PF13152"/>
    </source>
</evidence>